<feature type="domain" description="RecQ mediated genome instability protein 1 OB-fold" evidence="4">
    <location>
        <begin position="46"/>
        <end position="165"/>
    </location>
</feature>
<dbReference type="EMBL" id="BQFW01000013">
    <property type="protein sequence ID" value="GJJ77009.1"/>
    <property type="molecule type" value="Genomic_DNA"/>
</dbReference>
<dbReference type="GO" id="GO:0000724">
    <property type="term" value="P:double-strand break repair via homologous recombination"/>
    <property type="evidence" value="ECO:0007669"/>
    <property type="project" value="TreeGrafter"/>
</dbReference>
<feature type="region of interest" description="Disordered" evidence="3">
    <location>
        <begin position="599"/>
        <end position="625"/>
    </location>
</feature>
<reference evidence="5" key="2">
    <citation type="journal article" date="2022" name="Microbiol. Resour. Announc.">
        <title>Whole-Genome Sequence of Entomortierella parvispora E1425, a Mucoromycotan Fungus Associated with Burkholderiaceae-Related Endosymbiotic Bacteria.</title>
        <authorList>
            <person name="Herlambang A."/>
            <person name="Guo Y."/>
            <person name="Takashima Y."/>
            <person name="Narisawa K."/>
            <person name="Ohta H."/>
            <person name="Nishizawa T."/>
        </authorList>
    </citation>
    <scope>NUCLEOTIDE SEQUENCE</scope>
    <source>
        <strain evidence="5">E1425</strain>
    </source>
</reference>
<dbReference type="Gene3D" id="2.40.50.770">
    <property type="entry name" value="RecQ-mediated genome instability protein Rmi1, C-terminal domain"/>
    <property type="match status" value="1"/>
</dbReference>
<sequence length="1076" mass="119177">MYLLADFRTLDPKPILPSTNVTPHKQRLFPSLGPNKPRDPSGKNDEGGVILQILDIRDVGLSSLRMLEAVEAVEAARGAAADDPGNGPVAEKKYLPKSFLALDVTDGVRKAKAMIMSEIPGIAIDIQLGAKIRVQDVEFRHGILQLDSKNTVLLGGEVAELNEKPRIEAIMYKMQERLGLLPNAAAAPRPPGANSLAPVRARTPLAMIPQPARTIPPTNNIWSNHQPAVTAADAIPAVNTTFGSSTTRVNSTTLAPHNVNRDIPNPWRVAPPGQQPPLTTPPPAYDQVQREDHDQFQWQEEPQWDQFNDMDVDDDIGNWAVLSQLSVEELVTSQPTNRQPTMPPQLLNGTPQPRTRDWRKESPPLIATRSPAKKRILSLRAPRASPQPKRTDRPRGTWEVESFSQSTRNEKRPYSDTDSDTEEGGHRKNDMDIDPFADRPRSLSQSPILDLDDDGWQKMDNIIDSDDLPPRVDYEKMMANIEDEDYRDDTSEWLFRRHTSPILDDFEDNDYMPFEDDVFSFGALSQKRGAQDEEEDKKPEDGYTNRRRSQSFSLLPRRVESMDVDTKEKALVDVKTEMLPVLSGDIEPLEESEDIKQEIKISQSRESSPVESASRNLAENPEKLSGEELKLELVRVKTEMVVKSEAIPTDELEPAFESEQIHQPATAVESRSMEDVQTTTAEEPPTATMIAESELEQRGTSARTSPEALLTTASPVALPSRTLLEATPARMSPEATPARMSPEATPARMSPEATPARMSPVATPARMSPVATPARMSPVVTSTRASQEPALTRISPQPTPTRASPEAQPATKQNEPSTNAVDTFDKRSGGSTYQEAIALSSDDDDDVAPAVPVKMSCQEEVKSLDIHRVIKTEPGLEAGSNVVPTLVRDNSVTVIKQEETLLEFDMDDMDDFGILKAVTVPEVEVQQVAKMVQEGMEVRTKARVHKLGKFSLTTLSVSIPIILLPATEPSLVDPEVIARLSSEESLNEMFEGVLDQDVIEKMFDISIAQFRRLVRDKESEAREAVTRLRSRFSEARTVECRFKGLRGNVPVVRELKVLTKKSDSPSVISFSQASSV</sequence>
<keyword evidence="6" id="KW-1185">Reference proteome</keyword>
<feature type="region of interest" description="Disordered" evidence="3">
    <location>
        <begin position="14"/>
        <end position="46"/>
    </location>
</feature>
<feature type="region of interest" description="Disordered" evidence="3">
    <location>
        <begin position="331"/>
        <end position="454"/>
    </location>
</feature>
<dbReference type="InterPro" id="IPR013894">
    <property type="entry name" value="RMI1_OB"/>
</dbReference>
<evidence type="ECO:0000259" key="4">
    <source>
        <dbReference type="Pfam" id="PF08585"/>
    </source>
</evidence>
<feature type="region of interest" description="Disordered" evidence="3">
    <location>
        <begin position="525"/>
        <end position="552"/>
    </location>
</feature>
<feature type="compositionally biased region" description="Polar residues" evidence="3">
    <location>
        <begin position="810"/>
        <end position="821"/>
    </location>
</feature>
<gene>
    <name evidence="5" type="ORF">EMPS_09368</name>
</gene>
<protein>
    <recommendedName>
        <fullName evidence="2">RecQ-mediated genome instability protein 1</fullName>
    </recommendedName>
</protein>
<dbReference type="AlphaFoldDB" id="A0A9P3HHU9"/>
<evidence type="ECO:0000256" key="3">
    <source>
        <dbReference type="SAM" id="MobiDB-lite"/>
    </source>
</evidence>
<reference evidence="5" key="1">
    <citation type="submission" date="2021-11" db="EMBL/GenBank/DDBJ databases">
        <authorList>
            <person name="Herlambang A."/>
            <person name="Guo Y."/>
            <person name="Takashima Y."/>
            <person name="Nishizawa T."/>
        </authorList>
    </citation>
    <scope>NUCLEOTIDE SEQUENCE</scope>
    <source>
        <strain evidence="5">E1425</strain>
    </source>
</reference>
<dbReference type="InterPro" id="IPR042470">
    <property type="entry name" value="RMI1_N_C_sf"/>
</dbReference>
<dbReference type="GO" id="GO:0031422">
    <property type="term" value="C:RecQ family helicase-topoisomerase III complex"/>
    <property type="evidence" value="ECO:0007669"/>
    <property type="project" value="TreeGrafter"/>
</dbReference>
<evidence type="ECO:0000313" key="6">
    <source>
        <dbReference type="Proteomes" id="UP000827284"/>
    </source>
</evidence>
<dbReference type="Proteomes" id="UP000827284">
    <property type="component" value="Unassembled WGS sequence"/>
</dbReference>
<dbReference type="OrthoDB" id="341511at2759"/>
<dbReference type="GO" id="GO:0000712">
    <property type="term" value="P:resolution of meiotic recombination intermediates"/>
    <property type="evidence" value="ECO:0007669"/>
    <property type="project" value="TreeGrafter"/>
</dbReference>
<feature type="compositionally biased region" description="Low complexity" evidence="3">
    <location>
        <begin position="678"/>
        <end position="688"/>
    </location>
</feature>
<feature type="compositionally biased region" description="Polar residues" evidence="3">
    <location>
        <begin position="331"/>
        <end position="340"/>
    </location>
</feature>
<evidence type="ECO:0000313" key="5">
    <source>
        <dbReference type="EMBL" id="GJJ77009.1"/>
    </source>
</evidence>
<accession>A0A9P3HHU9</accession>
<feature type="region of interest" description="Disordered" evidence="3">
    <location>
        <begin position="648"/>
        <end position="829"/>
    </location>
</feature>
<name>A0A9P3HHU9_9FUNG</name>
<comment type="similarity">
    <text evidence="1">Belongs to the RMI1 family.</text>
</comment>
<feature type="compositionally biased region" description="Basic and acidic residues" evidence="3">
    <location>
        <begin position="36"/>
        <end position="46"/>
    </location>
</feature>
<organism evidence="5 6">
    <name type="scientific">Entomortierella parvispora</name>
    <dbReference type="NCBI Taxonomy" id="205924"/>
    <lineage>
        <taxon>Eukaryota</taxon>
        <taxon>Fungi</taxon>
        <taxon>Fungi incertae sedis</taxon>
        <taxon>Mucoromycota</taxon>
        <taxon>Mortierellomycotina</taxon>
        <taxon>Mortierellomycetes</taxon>
        <taxon>Mortierellales</taxon>
        <taxon>Mortierellaceae</taxon>
        <taxon>Entomortierella</taxon>
    </lineage>
</organism>
<feature type="compositionally biased region" description="Pro residues" evidence="3">
    <location>
        <begin position="273"/>
        <end position="284"/>
    </location>
</feature>
<dbReference type="Pfam" id="PF08585">
    <property type="entry name" value="RMI1_N_C"/>
    <property type="match status" value="1"/>
</dbReference>
<evidence type="ECO:0000256" key="1">
    <source>
        <dbReference type="ARBA" id="ARBA00006395"/>
    </source>
</evidence>
<dbReference type="PANTHER" id="PTHR14790">
    <property type="entry name" value="RECQ-MEDIATED GENOME INSTABILITY PROTEIN 1 RMI1"/>
    <property type="match status" value="1"/>
</dbReference>
<proteinExistence type="inferred from homology"/>
<feature type="compositionally biased region" description="Basic and acidic residues" evidence="3">
    <location>
        <begin position="423"/>
        <end position="441"/>
    </location>
</feature>
<feature type="compositionally biased region" description="Basic and acidic residues" evidence="3">
    <location>
        <begin position="389"/>
        <end position="398"/>
    </location>
</feature>
<comment type="caution">
    <text evidence="5">The sequence shown here is derived from an EMBL/GenBank/DDBJ whole genome shotgun (WGS) entry which is preliminary data.</text>
</comment>
<dbReference type="PANTHER" id="PTHR14790:SF15">
    <property type="entry name" value="RECQ-MEDIATED GENOME INSTABILITY PROTEIN 1"/>
    <property type="match status" value="1"/>
</dbReference>
<evidence type="ECO:0000256" key="2">
    <source>
        <dbReference type="ARBA" id="ARBA00018987"/>
    </source>
</evidence>
<dbReference type="GO" id="GO:0016604">
    <property type="term" value="C:nuclear body"/>
    <property type="evidence" value="ECO:0007669"/>
    <property type="project" value="TreeGrafter"/>
</dbReference>
<feature type="compositionally biased region" description="Polar residues" evidence="3">
    <location>
        <begin position="600"/>
        <end position="617"/>
    </location>
</feature>
<feature type="region of interest" description="Disordered" evidence="3">
    <location>
        <begin position="247"/>
        <end position="294"/>
    </location>
</feature>